<dbReference type="PANTHER" id="PTHR41317">
    <property type="entry name" value="PD-(D_E)XK NUCLEASE FAMILY TRANSPOSASE"/>
    <property type="match status" value="1"/>
</dbReference>
<organism evidence="1">
    <name type="scientific">Brachyspira intermedia</name>
    <dbReference type="NCBI Taxonomy" id="84377"/>
    <lineage>
        <taxon>Bacteria</taxon>
        <taxon>Pseudomonadati</taxon>
        <taxon>Spirochaetota</taxon>
        <taxon>Spirochaetia</taxon>
        <taxon>Brachyspirales</taxon>
        <taxon>Brachyspiraceae</taxon>
        <taxon>Brachyspira</taxon>
    </lineage>
</organism>
<accession>B9USD0</accession>
<reference evidence="1" key="1">
    <citation type="journal article" date="2009" name="Vet. Microbiol.">
        <title>Identification of genes associated with prophage-like gene transfer agents in the pathogenic intestinal spirochaetes Brachyspira hyodysenteriae, Brachyspira pilosicoli and Brachyspira intermedia.</title>
        <authorList>
            <person name="Motro Y."/>
            <person name="La T."/>
            <person name="Bellgard M.I."/>
            <person name="Dunn D.S."/>
            <person name="Phillips N.D."/>
            <person name="Hampson D.J."/>
        </authorList>
    </citation>
    <scope>NUCLEOTIDE SEQUENCE</scope>
    <source>
        <strain evidence="1">HB60</strain>
    </source>
</reference>
<evidence type="ECO:0008006" key="2">
    <source>
        <dbReference type="Google" id="ProtNLM"/>
    </source>
</evidence>
<name>B9USD0_9SPIR</name>
<proteinExistence type="predicted"/>
<dbReference type="EMBL" id="FJ006933">
    <property type="protein sequence ID" value="ACH69335.1"/>
    <property type="molecule type" value="Genomic_DNA"/>
</dbReference>
<dbReference type="Pfam" id="PF12784">
    <property type="entry name" value="PDDEXK_2"/>
    <property type="match status" value="1"/>
</dbReference>
<evidence type="ECO:0000313" key="1">
    <source>
        <dbReference type="EMBL" id="ACH69335.1"/>
    </source>
</evidence>
<protein>
    <recommendedName>
        <fullName evidence="2">ATPase</fullName>
    </recommendedName>
</protein>
<dbReference type="PANTHER" id="PTHR41317:SF1">
    <property type="entry name" value="PD-(D_E)XK NUCLEASE FAMILY TRANSPOSASE"/>
    <property type="match status" value="1"/>
</dbReference>
<dbReference type="RefSeq" id="WP_300742214.1">
    <property type="nucleotide sequence ID" value="NZ_JAWLPS010000066.1"/>
</dbReference>
<dbReference type="InterPro" id="IPR010106">
    <property type="entry name" value="RpnA"/>
</dbReference>
<dbReference type="AlphaFoldDB" id="B9USD0"/>
<dbReference type="NCBIfam" id="TIGR01784">
    <property type="entry name" value="T_den_put_tspse"/>
    <property type="match status" value="1"/>
</dbReference>
<sequence length="304" mass="35645">MNKDDIIENIKNKIITIDNINRINDCYIRYLFSDIGSEKIVLNFINSVMKNMNMKTFSKVEILNPFNLSKYINSKESIMDIKCITENGEAVIIEIQLQGNESFIKRVLYYWASSYSVRLNKNDRYNKLTPVISINILNFKLVKDIDYIHTCYVLKEIKYNKILTEDCQIHFIELPKFQSNNYSDLQKEFSSWLKFFKGEDMSVLLKENTIFEEVKEKSESFIHNDPLIDTYRKKEIDEYFHQEMMNIELSKAEEAGIKKGIEQGIEQGERNKAILIAEKLKKSGLDNTFISEATGLSLEEIEKL</sequence>